<dbReference type="CDD" id="cd00170">
    <property type="entry name" value="SEC14"/>
    <property type="match status" value="1"/>
</dbReference>
<dbReference type="Gene3D" id="3.40.525.10">
    <property type="entry name" value="CRAL-TRIO lipid binding domain"/>
    <property type="match status" value="1"/>
</dbReference>
<dbReference type="Pfam" id="PF13716">
    <property type="entry name" value="CRAL_TRIO_2"/>
    <property type="match status" value="1"/>
</dbReference>
<dbReference type="EMBL" id="GGMS01009132">
    <property type="protein sequence ID" value="MBY78335.1"/>
    <property type="molecule type" value="Transcribed_RNA"/>
</dbReference>
<sequence length="326" mass="37375">MDNEKDIESSQSINDNNTEDIIQPDLLCHHTYAVDSQVASNSNLVINHSLSFSHASCERSKTQEEECAFLTNNLQSVHLTRDNPLSLNLPSRQRRLIPVNNKVNDYDYESSSGSEFSDDPDRFLNVDLETKPIPELTAEEELKEERNWKSCTVTGVVSKIDMKVIEPYKCVLSHGGYMTTGSHNAIIVFSACYLPHRNRVDYNYVMNNLFAYVISTLDQLVTEDYVLVYLQGGTSKDCVPGFSWLKRCYKMIDRKLRKNLKFLYLVHPTFWLKTLVLMIKPFVSSKFGNKIHFVNSLDELYEYVPVEKASIPDRVKQFDGAKSNSN</sequence>
<keyword evidence="4" id="KW-0378">Hydrolase</keyword>
<keyword evidence="5" id="KW-0464">Manganese</keyword>
<evidence type="ECO:0000313" key="7">
    <source>
        <dbReference type="EMBL" id="MBY78335.1"/>
    </source>
</evidence>
<reference evidence="9" key="2">
    <citation type="submission" date="2025-04" db="UniProtKB">
        <authorList>
            <consortium name="RefSeq"/>
        </authorList>
    </citation>
    <scope>IDENTIFICATION</scope>
    <source>
        <tissue evidence="9">Whole body</tissue>
    </source>
</reference>
<reference evidence="7" key="1">
    <citation type="submission" date="2018-04" db="EMBL/GenBank/DDBJ databases">
        <title>Transcriptome assembly of Sipha flava.</title>
        <authorList>
            <person name="Scully E.D."/>
            <person name="Geib S.M."/>
            <person name="Palmer N.A."/>
            <person name="Koch K."/>
            <person name="Bradshaw J."/>
            <person name="Heng-Moss T."/>
            <person name="Sarath G."/>
        </authorList>
    </citation>
    <scope>NUCLEOTIDE SEQUENCE</scope>
</reference>
<proteinExistence type="predicted"/>
<dbReference type="InterPro" id="IPR022181">
    <property type="entry name" value="Bcl2-/adenovirus-E1B"/>
</dbReference>
<evidence type="ECO:0000256" key="1">
    <source>
        <dbReference type="ARBA" id="ARBA00004496"/>
    </source>
</evidence>
<protein>
    <submittedName>
        <fullName evidence="7">Protein prune 2</fullName>
    </submittedName>
    <submittedName>
        <fullName evidence="9">Protein prune homolog 2-like</fullName>
    </submittedName>
</protein>
<evidence type="ECO:0000256" key="5">
    <source>
        <dbReference type="ARBA" id="ARBA00023211"/>
    </source>
</evidence>
<name>A0A2S2QKP8_9HEMI</name>
<dbReference type="Proteomes" id="UP000694846">
    <property type="component" value="Unplaced"/>
</dbReference>
<evidence type="ECO:0000256" key="4">
    <source>
        <dbReference type="ARBA" id="ARBA00022801"/>
    </source>
</evidence>
<evidence type="ECO:0000313" key="9">
    <source>
        <dbReference type="RefSeq" id="XP_025423720.1"/>
    </source>
</evidence>
<evidence type="ECO:0000256" key="2">
    <source>
        <dbReference type="ARBA" id="ARBA00022490"/>
    </source>
</evidence>
<dbReference type="PANTHER" id="PTHR12112:SF22">
    <property type="entry name" value="MANGANESE-DEPENDENT INORGANIC PYROPHOSPHATASE-RELATED"/>
    <property type="match status" value="1"/>
</dbReference>
<evidence type="ECO:0000259" key="6">
    <source>
        <dbReference type="PROSITE" id="PS50191"/>
    </source>
</evidence>
<dbReference type="GO" id="GO:0005737">
    <property type="term" value="C:cytoplasm"/>
    <property type="evidence" value="ECO:0007669"/>
    <property type="project" value="UniProtKB-SubCell"/>
</dbReference>
<dbReference type="AlphaFoldDB" id="A0A2S2QKP8"/>
<dbReference type="InterPro" id="IPR036865">
    <property type="entry name" value="CRAL-TRIO_dom_sf"/>
</dbReference>
<evidence type="ECO:0000313" key="8">
    <source>
        <dbReference type="Proteomes" id="UP000694846"/>
    </source>
</evidence>
<dbReference type="PROSITE" id="PS50191">
    <property type="entry name" value="CRAL_TRIO"/>
    <property type="match status" value="1"/>
</dbReference>
<feature type="domain" description="CRAL-TRIO" evidence="6">
    <location>
        <begin position="209"/>
        <end position="323"/>
    </location>
</feature>
<organism evidence="7">
    <name type="scientific">Sipha flava</name>
    <name type="common">yellow sugarcane aphid</name>
    <dbReference type="NCBI Taxonomy" id="143950"/>
    <lineage>
        <taxon>Eukaryota</taxon>
        <taxon>Metazoa</taxon>
        <taxon>Ecdysozoa</taxon>
        <taxon>Arthropoda</taxon>
        <taxon>Hexapoda</taxon>
        <taxon>Insecta</taxon>
        <taxon>Pterygota</taxon>
        <taxon>Neoptera</taxon>
        <taxon>Paraneoptera</taxon>
        <taxon>Hemiptera</taxon>
        <taxon>Sternorrhyncha</taxon>
        <taxon>Aphidomorpha</taxon>
        <taxon>Aphidoidea</taxon>
        <taxon>Aphididae</taxon>
        <taxon>Sipha</taxon>
    </lineage>
</organism>
<dbReference type="SMART" id="SM00516">
    <property type="entry name" value="SEC14"/>
    <property type="match status" value="1"/>
</dbReference>
<dbReference type="InterPro" id="IPR001251">
    <property type="entry name" value="CRAL-TRIO_dom"/>
</dbReference>
<dbReference type="PANTHER" id="PTHR12112">
    <property type="entry name" value="BNIP - RELATED"/>
    <property type="match status" value="1"/>
</dbReference>
<dbReference type="OrthoDB" id="19923at2759"/>
<keyword evidence="8" id="KW-1185">Reference proteome</keyword>
<gene>
    <name evidence="7" type="primary">Prune2</name>
    <name evidence="9" type="synonym">LOC112693051</name>
    <name evidence="7" type="ORF">g.21165</name>
</gene>
<dbReference type="SUPFAM" id="SSF52087">
    <property type="entry name" value="CRAL/TRIO domain"/>
    <property type="match status" value="1"/>
</dbReference>
<keyword evidence="2" id="KW-0963">Cytoplasm</keyword>
<dbReference type="Pfam" id="PF12496">
    <property type="entry name" value="BNIP2"/>
    <property type="match status" value="1"/>
</dbReference>
<dbReference type="FunFam" id="3.40.525.10:FF:000001">
    <property type="entry name" value="BCL2/adenovirus E1B protein-interacting protein 2"/>
    <property type="match status" value="1"/>
</dbReference>
<dbReference type="RefSeq" id="XP_025423720.1">
    <property type="nucleotide sequence ID" value="XM_025567935.1"/>
</dbReference>
<evidence type="ECO:0000256" key="3">
    <source>
        <dbReference type="ARBA" id="ARBA00022723"/>
    </source>
</evidence>
<accession>A0A2S2QKP8</accession>
<keyword evidence="3" id="KW-0479">Metal-binding</keyword>
<comment type="subcellular location">
    <subcellularLocation>
        <location evidence="1">Cytoplasm</location>
    </subcellularLocation>
</comment>